<dbReference type="InterPro" id="IPR011013">
    <property type="entry name" value="Gal_mutarotase_sf_dom"/>
</dbReference>
<keyword evidence="2" id="KW-1185">Reference proteome</keyword>
<dbReference type="GO" id="GO:0030246">
    <property type="term" value="F:carbohydrate binding"/>
    <property type="evidence" value="ECO:0007669"/>
    <property type="project" value="InterPro"/>
</dbReference>
<dbReference type="SUPFAM" id="SSF74650">
    <property type="entry name" value="Galactose mutarotase-like"/>
    <property type="match status" value="1"/>
</dbReference>
<organism evidence="1 2">
    <name type="scientific">Friedmanniomyces simplex</name>
    <dbReference type="NCBI Taxonomy" id="329884"/>
    <lineage>
        <taxon>Eukaryota</taxon>
        <taxon>Fungi</taxon>
        <taxon>Dikarya</taxon>
        <taxon>Ascomycota</taxon>
        <taxon>Pezizomycotina</taxon>
        <taxon>Dothideomycetes</taxon>
        <taxon>Dothideomycetidae</taxon>
        <taxon>Mycosphaerellales</taxon>
        <taxon>Teratosphaeriaceae</taxon>
        <taxon>Friedmanniomyces</taxon>
    </lineage>
</organism>
<dbReference type="GO" id="GO:0033499">
    <property type="term" value="P:galactose catabolic process via UDP-galactose, Leloir pathway"/>
    <property type="evidence" value="ECO:0007669"/>
    <property type="project" value="TreeGrafter"/>
</dbReference>
<dbReference type="PANTHER" id="PTHR10091">
    <property type="entry name" value="ALDOSE-1-EPIMERASE"/>
    <property type="match status" value="1"/>
</dbReference>
<proteinExistence type="predicted"/>
<dbReference type="GO" id="GO:0004034">
    <property type="term" value="F:aldose 1-epimerase activity"/>
    <property type="evidence" value="ECO:0007669"/>
    <property type="project" value="TreeGrafter"/>
</dbReference>
<dbReference type="STRING" id="329884.A0A4U0VUU0"/>
<dbReference type="AlphaFoldDB" id="A0A4U0VUU0"/>
<dbReference type="Pfam" id="PF01263">
    <property type="entry name" value="Aldose_epim"/>
    <property type="match status" value="1"/>
</dbReference>
<comment type="caution">
    <text evidence="1">The sequence shown here is derived from an EMBL/GenBank/DDBJ whole genome shotgun (WGS) entry which is preliminary data.</text>
</comment>
<dbReference type="InterPro" id="IPR014718">
    <property type="entry name" value="GH-type_carb-bd"/>
</dbReference>
<sequence length="349" mass="38660">MACIICWSIFTKVTSTKASDAFKFLPQGGIIQEFKVGGKNIVLGFPSAASHKSKSSPFFGENIGRLANRIFGAKINSLNGKSYELTANNGPNTLHGGVGGGGKKASEGPTSVDRNGREALLFKYLSKDGDEGFPGTVKLRMWYITGVEKDEGVEKTSLEIEYEVELVGDEVEENSRRRHQSQLLRHLGRPYLEGTKVNISTNLHQVTDDNDIPTGELKPFPGIPANEEFTLGPKEPNPDHCFILNDDPASVKIDTRKEPMQKLITLYHPNTKVHFEALSTEPAFQFYCGRFIDVPEMDGMPARGPRSGMCLEASRYVNAINDEKMRHMVVLKKGQTFGSRTIYKGWQDA</sequence>
<dbReference type="InterPro" id="IPR008183">
    <property type="entry name" value="Aldose_1/G6P_1-epimerase"/>
</dbReference>
<protein>
    <recommendedName>
        <fullName evidence="3">Aldose 1-epimerase</fullName>
    </recommendedName>
</protein>
<dbReference type="Proteomes" id="UP000309340">
    <property type="component" value="Unassembled WGS sequence"/>
</dbReference>
<dbReference type="EMBL" id="NAJQ01001759">
    <property type="protein sequence ID" value="TKA53378.1"/>
    <property type="molecule type" value="Genomic_DNA"/>
</dbReference>
<dbReference type="PANTHER" id="PTHR10091:SF0">
    <property type="entry name" value="GALACTOSE MUTAROTASE"/>
    <property type="match status" value="1"/>
</dbReference>
<evidence type="ECO:0000313" key="2">
    <source>
        <dbReference type="Proteomes" id="UP000309340"/>
    </source>
</evidence>
<dbReference type="OrthoDB" id="274691at2759"/>
<evidence type="ECO:0000313" key="1">
    <source>
        <dbReference type="EMBL" id="TKA53378.1"/>
    </source>
</evidence>
<gene>
    <name evidence="1" type="ORF">B0A55_13326</name>
</gene>
<accession>A0A4U0VUU0</accession>
<evidence type="ECO:0008006" key="3">
    <source>
        <dbReference type="Google" id="ProtNLM"/>
    </source>
</evidence>
<reference evidence="1 2" key="1">
    <citation type="submission" date="2017-03" db="EMBL/GenBank/DDBJ databases">
        <title>Genomes of endolithic fungi from Antarctica.</title>
        <authorList>
            <person name="Coleine C."/>
            <person name="Masonjones S."/>
            <person name="Stajich J.E."/>
        </authorList>
    </citation>
    <scope>NUCLEOTIDE SEQUENCE [LARGE SCALE GENOMIC DNA]</scope>
    <source>
        <strain evidence="1 2">CCFEE 5184</strain>
    </source>
</reference>
<dbReference type="GO" id="GO:0006006">
    <property type="term" value="P:glucose metabolic process"/>
    <property type="evidence" value="ECO:0007669"/>
    <property type="project" value="TreeGrafter"/>
</dbReference>
<dbReference type="Gene3D" id="2.70.98.10">
    <property type="match status" value="1"/>
</dbReference>
<name>A0A4U0VUU0_9PEZI</name>